<dbReference type="Proteomes" id="UP000299102">
    <property type="component" value="Unassembled WGS sequence"/>
</dbReference>
<comment type="subcellular location">
    <subcellularLocation>
        <location evidence="1 11">Mitochondrion inner membrane</location>
    </subcellularLocation>
</comment>
<evidence type="ECO:0000256" key="3">
    <source>
        <dbReference type="ARBA" id="ARBA00022448"/>
    </source>
</evidence>
<dbReference type="AlphaFoldDB" id="A0A4C1ZE83"/>
<evidence type="ECO:0000256" key="4">
    <source>
        <dbReference type="ARBA" id="ARBA00022547"/>
    </source>
</evidence>
<sequence length="154" mass="17853">MARPIYESTATIVELSRLVVFYSRLVVFYYWQPSHKYDIRRSVILISTYLRLEDSFLDARSGMSSQEPFGPPKPVSPFIRGARWALFVAGIMYARSKQALYNRLEARARAEAAKRKVIRDRELAIEKARIAREEAEVVRKIESGEYFAEMAKPN</sequence>
<name>A0A4C1ZE83_EUMVA</name>
<dbReference type="InterPro" id="IPR008386">
    <property type="entry name" value="ATP_synth_F0_esu_mt"/>
</dbReference>
<evidence type="ECO:0000256" key="1">
    <source>
        <dbReference type="ARBA" id="ARBA00004273"/>
    </source>
</evidence>
<reference evidence="12 13" key="1">
    <citation type="journal article" date="2019" name="Commun. Biol.">
        <title>The bagworm genome reveals a unique fibroin gene that provides high tensile strength.</title>
        <authorList>
            <person name="Kono N."/>
            <person name="Nakamura H."/>
            <person name="Ohtoshi R."/>
            <person name="Tomita M."/>
            <person name="Numata K."/>
            <person name="Arakawa K."/>
        </authorList>
    </citation>
    <scope>NUCLEOTIDE SEQUENCE [LARGE SCALE GENOMIC DNA]</scope>
</reference>
<keyword evidence="13" id="KW-1185">Reference proteome</keyword>
<keyword evidence="7 11" id="KW-0406">Ion transport</keyword>
<keyword evidence="6 11" id="KW-0999">Mitochondrion inner membrane</keyword>
<evidence type="ECO:0000256" key="8">
    <source>
        <dbReference type="ARBA" id="ARBA00023128"/>
    </source>
</evidence>
<keyword evidence="4 11" id="KW-0138">CF(0)</keyword>
<accession>A0A4C1ZE83</accession>
<organism evidence="12 13">
    <name type="scientific">Eumeta variegata</name>
    <name type="common">Bagworm moth</name>
    <name type="synonym">Eumeta japonica</name>
    <dbReference type="NCBI Taxonomy" id="151549"/>
    <lineage>
        <taxon>Eukaryota</taxon>
        <taxon>Metazoa</taxon>
        <taxon>Ecdysozoa</taxon>
        <taxon>Arthropoda</taxon>
        <taxon>Hexapoda</taxon>
        <taxon>Insecta</taxon>
        <taxon>Pterygota</taxon>
        <taxon>Neoptera</taxon>
        <taxon>Endopterygota</taxon>
        <taxon>Lepidoptera</taxon>
        <taxon>Glossata</taxon>
        <taxon>Ditrysia</taxon>
        <taxon>Tineoidea</taxon>
        <taxon>Psychidae</taxon>
        <taxon>Oiketicinae</taxon>
        <taxon>Eumeta</taxon>
    </lineage>
</organism>
<evidence type="ECO:0000256" key="5">
    <source>
        <dbReference type="ARBA" id="ARBA00022781"/>
    </source>
</evidence>
<evidence type="ECO:0000256" key="6">
    <source>
        <dbReference type="ARBA" id="ARBA00022792"/>
    </source>
</evidence>
<keyword evidence="8 11" id="KW-0496">Mitochondrion</keyword>
<dbReference type="GO" id="GO:0045259">
    <property type="term" value="C:proton-transporting ATP synthase complex"/>
    <property type="evidence" value="ECO:0007669"/>
    <property type="project" value="UniProtKB-UniRule"/>
</dbReference>
<dbReference type="GO" id="GO:0015078">
    <property type="term" value="F:proton transmembrane transporter activity"/>
    <property type="evidence" value="ECO:0007669"/>
    <property type="project" value="InterPro"/>
</dbReference>
<evidence type="ECO:0000313" key="13">
    <source>
        <dbReference type="Proteomes" id="UP000299102"/>
    </source>
</evidence>
<comment type="caution">
    <text evidence="12">The sequence shown here is derived from an EMBL/GenBank/DDBJ whole genome shotgun (WGS) entry which is preliminary data.</text>
</comment>
<comment type="similarity">
    <text evidence="2 11">Belongs to the ATPase e subunit family.</text>
</comment>
<evidence type="ECO:0000256" key="11">
    <source>
        <dbReference type="RuleBase" id="RU367005"/>
    </source>
</evidence>
<keyword evidence="10 11" id="KW-0066">ATP synthesis</keyword>
<evidence type="ECO:0000313" key="12">
    <source>
        <dbReference type="EMBL" id="GBP85692.1"/>
    </source>
</evidence>
<gene>
    <name evidence="12" type="ORF">EVAR_53938_1</name>
</gene>
<protein>
    <recommendedName>
        <fullName evidence="11">ATP synthase F(0) complex subunit e, mitochondrial</fullName>
    </recommendedName>
</protein>
<dbReference type="SUPFAM" id="SSF56954">
    <property type="entry name" value="Outer membrane efflux proteins (OEP)"/>
    <property type="match status" value="1"/>
</dbReference>
<dbReference type="GO" id="GO:0005743">
    <property type="term" value="C:mitochondrial inner membrane"/>
    <property type="evidence" value="ECO:0007669"/>
    <property type="project" value="UniProtKB-SubCell"/>
</dbReference>
<evidence type="ECO:0000256" key="10">
    <source>
        <dbReference type="ARBA" id="ARBA00023310"/>
    </source>
</evidence>
<keyword evidence="5 11" id="KW-0375">Hydrogen ion transport</keyword>
<comment type="subunit">
    <text evidence="11">F-type ATPases have 2 components, CF(1) - the catalytic core - and CF(0) - the membrane proton channel. CF(1) and CF(0) have multiple subunits.</text>
</comment>
<dbReference type="Pfam" id="PF05680">
    <property type="entry name" value="ATP-synt_E"/>
    <property type="match status" value="1"/>
</dbReference>
<keyword evidence="9" id="KW-0472">Membrane</keyword>
<evidence type="ECO:0000256" key="9">
    <source>
        <dbReference type="ARBA" id="ARBA00023136"/>
    </source>
</evidence>
<evidence type="ECO:0000256" key="2">
    <source>
        <dbReference type="ARBA" id="ARBA00007333"/>
    </source>
</evidence>
<dbReference type="GO" id="GO:0015986">
    <property type="term" value="P:proton motive force-driven ATP synthesis"/>
    <property type="evidence" value="ECO:0007669"/>
    <property type="project" value="InterPro"/>
</dbReference>
<keyword evidence="3 11" id="KW-0813">Transport</keyword>
<evidence type="ECO:0000256" key="7">
    <source>
        <dbReference type="ARBA" id="ARBA00023065"/>
    </source>
</evidence>
<comment type="function">
    <text evidence="11">Subunit e, of the mitochondrial membrane ATP synthase complex (F(1)F(0) ATP synthase or Complex V) that produces ATP from ADP in the presence of a proton gradient across the membrane which is generated by electron transport complexes of the respiratory chain. ATP synthase complex consist of a soluble F(1) head domain - the catalytic core - and a membrane F(1) domain - the membrane proton channel. These two domains are linked by a central stalk rotating inside the F(1) region and a stationary peripheral stalk. During catalysis, ATP synthesis in the catalytic domain of F(1) is coupled via a rotary mechanism of the central stalk subunits to proton translocation. In vivo, can only synthesize ATP although its ATP hydrolase activity can be activated artificially in vitro. Part of the complex F(0) domain.</text>
</comment>
<dbReference type="OrthoDB" id="9982108at2759"/>
<dbReference type="EMBL" id="BGZK01001753">
    <property type="protein sequence ID" value="GBP85692.1"/>
    <property type="molecule type" value="Genomic_DNA"/>
</dbReference>
<proteinExistence type="inferred from homology"/>